<dbReference type="EMBL" id="JAQQWE010000005">
    <property type="protein sequence ID" value="KAK7952770.1"/>
    <property type="molecule type" value="Genomic_DNA"/>
</dbReference>
<dbReference type="Proteomes" id="UP001391051">
    <property type="component" value="Unassembled WGS sequence"/>
</dbReference>
<sequence>MYDDSSSSLEPPPKPGTDEDPKTNGRLSSEETHWLEFPRTWPLAGPVDRDYRLVVAGNVTQHAPLEQQQQESQWEFLELFRVVPSLAVEARKRKAA</sequence>
<reference evidence="2 3" key="1">
    <citation type="submission" date="2023-01" db="EMBL/GenBank/DDBJ databases">
        <title>Analysis of 21 Apiospora genomes using comparative genomics revels a genus with tremendous synthesis potential of carbohydrate active enzymes and secondary metabolites.</title>
        <authorList>
            <person name="Sorensen T."/>
        </authorList>
    </citation>
    <scope>NUCLEOTIDE SEQUENCE [LARGE SCALE GENOMIC DNA]</scope>
    <source>
        <strain evidence="2 3">CBS 24483</strain>
    </source>
</reference>
<evidence type="ECO:0000256" key="1">
    <source>
        <dbReference type="SAM" id="MobiDB-lite"/>
    </source>
</evidence>
<feature type="compositionally biased region" description="Basic and acidic residues" evidence="1">
    <location>
        <begin position="16"/>
        <end position="31"/>
    </location>
</feature>
<proteinExistence type="predicted"/>
<accession>A0ABR1QH15</accession>
<evidence type="ECO:0000313" key="3">
    <source>
        <dbReference type="Proteomes" id="UP001391051"/>
    </source>
</evidence>
<keyword evidence="3" id="KW-1185">Reference proteome</keyword>
<protein>
    <submittedName>
        <fullName evidence="2">Uncharacterized protein</fullName>
    </submittedName>
</protein>
<gene>
    <name evidence="2" type="ORF">PG986_008498</name>
</gene>
<feature type="region of interest" description="Disordered" evidence="1">
    <location>
        <begin position="1"/>
        <end position="31"/>
    </location>
</feature>
<organism evidence="2 3">
    <name type="scientific">Apiospora aurea</name>
    <dbReference type="NCBI Taxonomy" id="335848"/>
    <lineage>
        <taxon>Eukaryota</taxon>
        <taxon>Fungi</taxon>
        <taxon>Dikarya</taxon>
        <taxon>Ascomycota</taxon>
        <taxon>Pezizomycotina</taxon>
        <taxon>Sordariomycetes</taxon>
        <taxon>Xylariomycetidae</taxon>
        <taxon>Amphisphaeriales</taxon>
        <taxon>Apiosporaceae</taxon>
        <taxon>Apiospora</taxon>
    </lineage>
</organism>
<dbReference type="GeneID" id="92077782"/>
<dbReference type="RefSeq" id="XP_066700832.1">
    <property type="nucleotide sequence ID" value="XM_066844720.1"/>
</dbReference>
<name>A0ABR1QH15_9PEZI</name>
<comment type="caution">
    <text evidence="2">The sequence shown here is derived from an EMBL/GenBank/DDBJ whole genome shotgun (WGS) entry which is preliminary data.</text>
</comment>
<evidence type="ECO:0000313" key="2">
    <source>
        <dbReference type="EMBL" id="KAK7952770.1"/>
    </source>
</evidence>